<dbReference type="AlphaFoldDB" id="A0A9N9CPT5"/>
<feature type="non-terminal residue" evidence="1">
    <location>
        <position position="78"/>
    </location>
</feature>
<evidence type="ECO:0000313" key="1">
    <source>
        <dbReference type="EMBL" id="CAG8611462.1"/>
    </source>
</evidence>
<dbReference type="Proteomes" id="UP000789375">
    <property type="component" value="Unassembled WGS sequence"/>
</dbReference>
<sequence length="78" mass="9043">AALIIDELPAHGKILQRKQTYPDVTIITNSAVKEIFDNLYLPIIYETIYRGFSHFNEVDVFQFPYDRGSFNVVEEVGY</sequence>
<name>A0A9N9CPT5_FUNMO</name>
<evidence type="ECO:0000313" key="2">
    <source>
        <dbReference type="Proteomes" id="UP000789375"/>
    </source>
</evidence>
<protein>
    <submittedName>
        <fullName evidence="1">2652_t:CDS:1</fullName>
    </submittedName>
</protein>
<keyword evidence="2" id="KW-1185">Reference proteome</keyword>
<organism evidence="1 2">
    <name type="scientific">Funneliformis mosseae</name>
    <name type="common">Endomycorrhizal fungus</name>
    <name type="synonym">Glomus mosseae</name>
    <dbReference type="NCBI Taxonomy" id="27381"/>
    <lineage>
        <taxon>Eukaryota</taxon>
        <taxon>Fungi</taxon>
        <taxon>Fungi incertae sedis</taxon>
        <taxon>Mucoromycota</taxon>
        <taxon>Glomeromycotina</taxon>
        <taxon>Glomeromycetes</taxon>
        <taxon>Glomerales</taxon>
        <taxon>Glomeraceae</taxon>
        <taxon>Funneliformis</taxon>
    </lineage>
</organism>
<dbReference type="EMBL" id="CAJVPP010002777">
    <property type="protein sequence ID" value="CAG8611462.1"/>
    <property type="molecule type" value="Genomic_DNA"/>
</dbReference>
<comment type="caution">
    <text evidence="1">The sequence shown here is derived from an EMBL/GenBank/DDBJ whole genome shotgun (WGS) entry which is preliminary data.</text>
</comment>
<proteinExistence type="predicted"/>
<accession>A0A9N9CPT5</accession>
<reference evidence="1" key="1">
    <citation type="submission" date="2021-06" db="EMBL/GenBank/DDBJ databases">
        <authorList>
            <person name="Kallberg Y."/>
            <person name="Tangrot J."/>
            <person name="Rosling A."/>
        </authorList>
    </citation>
    <scope>NUCLEOTIDE SEQUENCE</scope>
    <source>
        <strain evidence="1">87-6 pot B 2015</strain>
    </source>
</reference>
<gene>
    <name evidence="1" type="ORF">FMOSSE_LOCUS9485</name>
</gene>